<dbReference type="GO" id="GO:0003676">
    <property type="term" value="F:nucleic acid binding"/>
    <property type="evidence" value="ECO:0007669"/>
    <property type="project" value="InterPro"/>
</dbReference>
<dbReference type="Gene3D" id="3.30.420.10">
    <property type="entry name" value="Ribonuclease H-like superfamily/Ribonuclease H"/>
    <property type="match status" value="1"/>
</dbReference>
<dbReference type="EMBL" id="KK118302">
    <property type="protein sequence ID" value="KFM72655.1"/>
    <property type="molecule type" value="Genomic_DNA"/>
</dbReference>
<reference evidence="1 2" key="1">
    <citation type="submission" date="2013-11" db="EMBL/GenBank/DDBJ databases">
        <title>Genome sequencing of Stegodyphus mimosarum.</title>
        <authorList>
            <person name="Bechsgaard J."/>
        </authorList>
    </citation>
    <scope>NUCLEOTIDE SEQUENCE [LARGE SCALE GENOMIC DNA]</scope>
</reference>
<dbReference type="OMA" id="ESIQCHV"/>
<dbReference type="InterPro" id="IPR036397">
    <property type="entry name" value="RNaseH_sf"/>
</dbReference>
<proteinExistence type="predicted"/>
<gene>
    <name evidence="1" type="ORF">X975_11268</name>
</gene>
<evidence type="ECO:0000313" key="1">
    <source>
        <dbReference type="EMBL" id="KFM72655.1"/>
    </source>
</evidence>
<organism evidence="1 2">
    <name type="scientific">Stegodyphus mimosarum</name>
    <name type="common">African social velvet spider</name>
    <dbReference type="NCBI Taxonomy" id="407821"/>
    <lineage>
        <taxon>Eukaryota</taxon>
        <taxon>Metazoa</taxon>
        <taxon>Ecdysozoa</taxon>
        <taxon>Arthropoda</taxon>
        <taxon>Chelicerata</taxon>
        <taxon>Arachnida</taxon>
        <taxon>Araneae</taxon>
        <taxon>Araneomorphae</taxon>
        <taxon>Entelegynae</taxon>
        <taxon>Eresoidea</taxon>
        <taxon>Eresidae</taxon>
        <taxon>Stegodyphus</taxon>
    </lineage>
</organism>
<dbReference type="Proteomes" id="UP000054359">
    <property type="component" value="Unassembled WGS sequence"/>
</dbReference>
<dbReference type="PANTHER" id="PTHR47326:SF1">
    <property type="entry name" value="HTH PSQ-TYPE DOMAIN-CONTAINING PROTEIN"/>
    <property type="match status" value="1"/>
</dbReference>
<evidence type="ECO:0000313" key="2">
    <source>
        <dbReference type="Proteomes" id="UP000054359"/>
    </source>
</evidence>
<dbReference type="PANTHER" id="PTHR47326">
    <property type="entry name" value="TRANSPOSABLE ELEMENT TC3 TRANSPOSASE-LIKE PROTEIN"/>
    <property type="match status" value="1"/>
</dbReference>
<name>A0A087U5L6_STEMI</name>
<accession>A0A087U5L6</accession>
<dbReference type="AlphaFoldDB" id="A0A087U5L6"/>
<protein>
    <submittedName>
        <fullName evidence="1">Uncharacterized protein</fullName>
    </submittedName>
</protein>
<dbReference type="OrthoDB" id="6436543at2759"/>
<keyword evidence="2" id="KW-1185">Reference proteome</keyword>
<sequence>MQDGASPQIAHCVKQVLRHHFSNNRIISRQFPISWPPKSPNLNHCDFWLWRYPKAMVYCDPITCVSDLKESIQCHVHNIPQFMLLSTVEHVILHFQMVADNSGHYIEHVL</sequence>
<feature type="non-terminal residue" evidence="1">
    <location>
        <position position="110"/>
    </location>
</feature>